<accession>A0AA38ZEC1</accession>
<keyword evidence="1" id="KW-0808">Transferase</keyword>
<sequence>MDVNDSTLSCHMASTEMVTVLEEFRVSPPSSTAVDEKYLPLTFFDIPWIHYHLVQSVFFYEYPHPKTHFIETTIPALKHSLSLTLKYFYPFAGNLLFPPNLGKPQIHYADGDSVSLTFVESSDDFSYLTANHQRDVARFHPLIPQMPPVSVSNDTLVAPLVAIQVTLFPNSGISFGFAANHVVADGNTFIRFVRLWASINKLGEETMTLEGAILPFYDRTMVKDSNGVGSIFWQHIGKKKFVGYQPQLPTNNVLGTFLLSQAHLQRLKRWVMVQCPKIPHVSSFTVACGYTWACVAKARARSSDKVGENELQHFTFPVDCRARLNPPLPENYFGNCLAPCLVAIKSTQLIDDEDGFVAAVNAMGEALGKTLQNEEGVLRGAEKWISDLESRNKERNLGAAASPKFAVYNIDFGFGRLQKREMISIDVTNSISLHEGKTNMGDIEVGVTLPKMTMDVFASIFANGLKVYD</sequence>
<dbReference type="Gene3D" id="3.30.559.10">
    <property type="entry name" value="Chloramphenicol acetyltransferase-like domain"/>
    <property type="match status" value="2"/>
</dbReference>
<dbReference type="InterPro" id="IPR023213">
    <property type="entry name" value="CAT-like_dom_sf"/>
</dbReference>
<dbReference type="EMBL" id="JARBHA010000012">
    <property type="protein sequence ID" value="KAJ9686834.1"/>
    <property type="molecule type" value="Genomic_DNA"/>
</dbReference>
<keyword evidence="2" id="KW-0012">Acyltransferase</keyword>
<evidence type="ECO:0000313" key="3">
    <source>
        <dbReference type="EMBL" id="KAJ9686834.1"/>
    </source>
</evidence>
<name>A0AA38ZEC1_VITRO</name>
<protein>
    <submittedName>
        <fullName evidence="3">Uncharacterized protein</fullName>
    </submittedName>
</protein>
<dbReference type="AlphaFoldDB" id="A0AA38ZEC1"/>
<dbReference type="Pfam" id="PF02458">
    <property type="entry name" value="Transferase"/>
    <property type="match status" value="1"/>
</dbReference>
<evidence type="ECO:0000313" key="4">
    <source>
        <dbReference type="Proteomes" id="UP001168098"/>
    </source>
</evidence>
<keyword evidence="4" id="KW-1185">Reference proteome</keyword>
<comment type="caution">
    <text evidence="3">The sequence shown here is derived from an EMBL/GenBank/DDBJ whole genome shotgun (WGS) entry which is preliminary data.</text>
</comment>
<evidence type="ECO:0000256" key="1">
    <source>
        <dbReference type="ARBA" id="ARBA00022679"/>
    </source>
</evidence>
<reference evidence="3 4" key="1">
    <citation type="journal article" date="2023" name="BMC Biotechnol.">
        <title>Vitis rotundifolia cv Carlos genome sequencing.</title>
        <authorList>
            <person name="Huff M."/>
            <person name="Hulse-Kemp A."/>
            <person name="Scheffler B."/>
            <person name="Youngblood R."/>
            <person name="Simpson S."/>
            <person name="Babiker E."/>
            <person name="Staton M."/>
        </authorList>
    </citation>
    <scope>NUCLEOTIDE SEQUENCE [LARGE SCALE GENOMIC DNA]</scope>
    <source>
        <tissue evidence="3">Leaf</tissue>
    </source>
</reference>
<dbReference type="PANTHER" id="PTHR31625">
    <property type="match status" value="1"/>
</dbReference>
<organism evidence="3 4">
    <name type="scientific">Vitis rotundifolia</name>
    <name type="common">Muscadine grape</name>
    <dbReference type="NCBI Taxonomy" id="103349"/>
    <lineage>
        <taxon>Eukaryota</taxon>
        <taxon>Viridiplantae</taxon>
        <taxon>Streptophyta</taxon>
        <taxon>Embryophyta</taxon>
        <taxon>Tracheophyta</taxon>
        <taxon>Spermatophyta</taxon>
        <taxon>Magnoliopsida</taxon>
        <taxon>eudicotyledons</taxon>
        <taxon>Gunneridae</taxon>
        <taxon>Pentapetalae</taxon>
        <taxon>rosids</taxon>
        <taxon>Vitales</taxon>
        <taxon>Vitaceae</taxon>
        <taxon>Viteae</taxon>
        <taxon>Vitis</taxon>
    </lineage>
</organism>
<dbReference type="GO" id="GO:0016747">
    <property type="term" value="F:acyltransferase activity, transferring groups other than amino-acyl groups"/>
    <property type="evidence" value="ECO:0007669"/>
    <property type="project" value="UniProtKB-ARBA"/>
</dbReference>
<proteinExistence type="predicted"/>
<evidence type="ECO:0000256" key="2">
    <source>
        <dbReference type="ARBA" id="ARBA00023315"/>
    </source>
</evidence>
<dbReference type="InterPro" id="IPR051504">
    <property type="entry name" value="Plant_metabolite_acyltrans"/>
</dbReference>
<dbReference type="Proteomes" id="UP001168098">
    <property type="component" value="Unassembled WGS sequence"/>
</dbReference>
<gene>
    <name evidence="3" type="ORF">PVL29_015611</name>
</gene>